<reference evidence="2 3" key="1">
    <citation type="journal article" date="2015" name="Genome Announc.">
        <title>Draft Genome Sequences of Marine Isolates of Thalassomonas viridans and Thalassomonas actiniarum.</title>
        <authorList>
            <person name="Olonade I."/>
            <person name="van Zyl L.J."/>
            <person name="Trindade M."/>
        </authorList>
    </citation>
    <scope>NUCLEOTIDE SEQUENCE [LARGE SCALE GENOMIC DNA]</scope>
    <source>
        <strain evidence="2 3">XOM25</strain>
    </source>
</reference>
<protein>
    <submittedName>
        <fullName evidence="2">Phage tail protein</fullName>
    </submittedName>
</protein>
<dbReference type="InterPro" id="IPR056937">
    <property type="entry name" value="YqbQ/XkdQ"/>
</dbReference>
<feature type="domain" description="YqbQ/XkdQ" evidence="1">
    <location>
        <begin position="258"/>
        <end position="325"/>
    </location>
</feature>
<sequence>MKITPIFNIEANNQDISDKLMERVVSLRINQKMGLGSDSCVLVVDDHLEHRIKLPGEDEKIRISLGYAQEEDEKEKLVDFGEYNVGEFALNGPRDLLTIYGDKCLWTKALKAPVKFSWESTPEKPLLLKDLFAKVAGNHGLEAKMSPELESIVLPQIEQSESDIQLLTRLAGYYDAVCKVQENVIFFMPRGTGKTLSGKGITEVALDVEDLLSWRTLHSQYPNYQSCRAWYHDFINATRTMVEVGSGDPCFDLSYTYADEATAKWAAQTRLNHAARVAKTIEIMVIGDPDIRAGGTVSISQVREGIDGSWFVAEVEHQIDKKGFTTKVICQQLTA</sequence>
<accession>A0AAF0C8X6</accession>
<organism evidence="2 3">
    <name type="scientific">Thalassomonas viridans</name>
    <dbReference type="NCBI Taxonomy" id="137584"/>
    <lineage>
        <taxon>Bacteria</taxon>
        <taxon>Pseudomonadati</taxon>
        <taxon>Pseudomonadota</taxon>
        <taxon>Gammaproteobacteria</taxon>
        <taxon>Alteromonadales</taxon>
        <taxon>Colwelliaceae</taxon>
        <taxon>Thalassomonas</taxon>
    </lineage>
</organism>
<gene>
    <name evidence="2" type="ORF">SG34_025520</name>
</gene>
<evidence type="ECO:0000313" key="3">
    <source>
        <dbReference type="Proteomes" id="UP000032352"/>
    </source>
</evidence>
<dbReference type="Proteomes" id="UP000032352">
    <property type="component" value="Chromosome"/>
</dbReference>
<proteinExistence type="predicted"/>
<dbReference type="KEGG" id="tvd:SG34_025520"/>
<evidence type="ECO:0000313" key="2">
    <source>
        <dbReference type="EMBL" id="WDE04650.1"/>
    </source>
</evidence>
<dbReference type="EMBL" id="CP059733">
    <property type="protein sequence ID" value="WDE04650.1"/>
    <property type="molecule type" value="Genomic_DNA"/>
</dbReference>
<name>A0AAF0C8X6_9GAMM</name>
<dbReference type="RefSeq" id="WP_044838291.1">
    <property type="nucleotide sequence ID" value="NZ_CP059733.1"/>
</dbReference>
<reference evidence="2 3" key="2">
    <citation type="journal article" date="2022" name="Mar. Drugs">
        <title>Bioassay-Guided Fractionation Leads to the Detection of Cholic Acid Generated by the Rare Thalassomonas sp.</title>
        <authorList>
            <person name="Pheiffer F."/>
            <person name="Schneider Y.K."/>
            <person name="Hansen E.H."/>
            <person name="Andersen J.H."/>
            <person name="Isaksson J."/>
            <person name="Busche T."/>
            <person name="R C."/>
            <person name="Kalinowski J."/>
            <person name="Zyl L.V."/>
            <person name="Trindade M."/>
        </authorList>
    </citation>
    <scope>NUCLEOTIDE SEQUENCE [LARGE SCALE GENOMIC DNA]</scope>
    <source>
        <strain evidence="2 3">XOM25</strain>
    </source>
</reference>
<keyword evidence="3" id="KW-1185">Reference proteome</keyword>
<dbReference type="SUPFAM" id="SSF69279">
    <property type="entry name" value="Phage tail proteins"/>
    <property type="match status" value="1"/>
</dbReference>
<dbReference type="Pfam" id="PF24032">
    <property type="entry name" value="YQBQ"/>
    <property type="match status" value="1"/>
</dbReference>
<dbReference type="AlphaFoldDB" id="A0AAF0C8X6"/>
<evidence type="ECO:0000259" key="1">
    <source>
        <dbReference type="Pfam" id="PF24032"/>
    </source>
</evidence>